<protein>
    <submittedName>
        <fullName evidence="1">Uncharacterized protein</fullName>
    </submittedName>
</protein>
<proteinExistence type="predicted"/>
<evidence type="ECO:0000313" key="2">
    <source>
        <dbReference type="Proteomes" id="UP000563094"/>
    </source>
</evidence>
<reference evidence="1 2" key="1">
    <citation type="submission" date="2020-08" db="EMBL/GenBank/DDBJ databases">
        <title>Genomic Encyclopedia of Type Strains, Phase IV (KMG-IV): sequencing the most valuable type-strain genomes for metagenomic binning, comparative biology and taxonomic classification.</title>
        <authorList>
            <person name="Goeker M."/>
        </authorList>
    </citation>
    <scope>NUCLEOTIDE SEQUENCE [LARGE SCALE GENOMIC DNA]</scope>
    <source>
        <strain evidence="1 2">DSM 29854</strain>
    </source>
</reference>
<sequence length="115" mass="12344">MAEAFNAFWRCFSENRPKTGVPQVAICSSGVKKEMTPEGPPQTTIKQNLTGIHCSKAAVPFLYFYIEDTVIVIKLVGQAPAGEGVQLMGNKTGSLCWQLQQEAVSLCLAAAGLVL</sequence>
<dbReference type="EMBL" id="JACJIQ010000030">
    <property type="protein sequence ID" value="MBA9079782.1"/>
    <property type="molecule type" value="Genomic_DNA"/>
</dbReference>
<accession>A0A839GLT2</accession>
<gene>
    <name evidence="1" type="ORF">FHS90_004523</name>
</gene>
<dbReference type="RefSeq" id="WP_182514526.1">
    <property type="nucleotide sequence ID" value="NZ_JACJIQ010000030.1"/>
</dbReference>
<comment type="caution">
    <text evidence="1">The sequence shown here is derived from an EMBL/GenBank/DDBJ whole genome shotgun (WGS) entry which is preliminary data.</text>
</comment>
<organism evidence="1 2">
    <name type="scientific">Rufibacter quisquiliarum</name>
    <dbReference type="NCBI Taxonomy" id="1549639"/>
    <lineage>
        <taxon>Bacteria</taxon>
        <taxon>Pseudomonadati</taxon>
        <taxon>Bacteroidota</taxon>
        <taxon>Cytophagia</taxon>
        <taxon>Cytophagales</taxon>
        <taxon>Hymenobacteraceae</taxon>
        <taxon>Rufibacter</taxon>
    </lineage>
</organism>
<dbReference type="AlphaFoldDB" id="A0A839GLT2"/>
<evidence type="ECO:0000313" key="1">
    <source>
        <dbReference type="EMBL" id="MBA9079782.1"/>
    </source>
</evidence>
<name>A0A839GLT2_9BACT</name>
<keyword evidence="2" id="KW-1185">Reference proteome</keyword>
<dbReference type="Proteomes" id="UP000563094">
    <property type="component" value="Unassembled WGS sequence"/>
</dbReference>